<dbReference type="RefSeq" id="WP_346245365.1">
    <property type="nucleotide sequence ID" value="NZ_JBDIZK010000002.1"/>
</dbReference>
<comment type="caution">
    <text evidence="1">The sequence shown here is derived from an EMBL/GenBank/DDBJ whole genome shotgun (WGS) entry which is preliminary data.</text>
</comment>
<gene>
    <name evidence="1" type="ORF">TPR58_04215</name>
</gene>
<reference evidence="1 2" key="1">
    <citation type="submission" date="2024-05" db="EMBL/GenBank/DDBJ databases">
        <title>Sphingomonas sp. HF-S3 16S ribosomal RNA gene Genome sequencing and assembly.</title>
        <authorList>
            <person name="Lee H."/>
        </authorList>
    </citation>
    <scope>NUCLEOTIDE SEQUENCE [LARGE SCALE GENOMIC DNA]</scope>
    <source>
        <strain evidence="1 2">HF-S3</strain>
    </source>
</reference>
<sequence length="170" mass="18457">MVSATSLTGAAGEHFVMSELLRRGFIAALAPAGVPNCDIVVTNDIGDRLCAIQVKTRNSTGQDGGWHMGKKHESLTSPSLFYCFVDFAMGKDCGPFTHVVPASVVAGSLAVCHQAWLHQPGKKGQQHKDGDMRRFLPDYSHLEISKYGAGWLDPYREAWHLLSPSLTDCG</sequence>
<dbReference type="Proteomes" id="UP001427805">
    <property type="component" value="Unassembled WGS sequence"/>
</dbReference>
<name>A0ABV0B6N7_9SPHN</name>
<evidence type="ECO:0008006" key="3">
    <source>
        <dbReference type="Google" id="ProtNLM"/>
    </source>
</evidence>
<evidence type="ECO:0000313" key="1">
    <source>
        <dbReference type="EMBL" id="MEN3746361.1"/>
    </source>
</evidence>
<dbReference type="InterPro" id="IPR011856">
    <property type="entry name" value="tRNA_endonuc-like_dom_sf"/>
</dbReference>
<proteinExistence type="predicted"/>
<organism evidence="1 2">
    <name type="scientific">Sphingomonas rustica</name>
    <dbReference type="NCBI Taxonomy" id="3103142"/>
    <lineage>
        <taxon>Bacteria</taxon>
        <taxon>Pseudomonadati</taxon>
        <taxon>Pseudomonadota</taxon>
        <taxon>Alphaproteobacteria</taxon>
        <taxon>Sphingomonadales</taxon>
        <taxon>Sphingomonadaceae</taxon>
        <taxon>Sphingomonas</taxon>
    </lineage>
</organism>
<evidence type="ECO:0000313" key="2">
    <source>
        <dbReference type="Proteomes" id="UP001427805"/>
    </source>
</evidence>
<keyword evidence="2" id="KW-1185">Reference proteome</keyword>
<accession>A0ABV0B6N7</accession>
<dbReference type="Gene3D" id="3.40.1350.10">
    <property type="match status" value="1"/>
</dbReference>
<dbReference type="EMBL" id="JBDIZK010000002">
    <property type="protein sequence ID" value="MEN3746361.1"/>
    <property type="molecule type" value="Genomic_DNA"/>
</dbReference>
<protein>
    <recommendedName>
        <fullName evidence="3">PD(D/E)XK endonuclease domain-containing protein</fullName>
    </recommendedName>
</protein>